<dbReference type="GO" id="GO:0006400">
    <property type="term" value="P:tRNA modification"/>
    <property type="evidence" value="ECO:0007669"/>
    <property type="project" value="TreeGrafter"/>
</dbReference>
<dbReference type="InterPro" id="IPR039657">
    <property type="entry name" value="Dimethylallyltransferase"/>
</dbReference>
<dbReference type="EMBL" id="AAVT01000001">
    <property type="protein sequence ID" value="EAW32259.1"/>
    <property type="molecule type" value="Genomic_DNA"/>
</dbReference>
<dbReference type="GO" id="GO:0005524">
    <property type="term" value="F:ATP binding"/>
    <property type="evidence" value="ECO:0007669"/>
    <property type="project" value="UniProtKB-UniRule"/>
</dbReference>
<evidence type="ECO:0000256" key="10">
    <source>
        <dbReference type="HAMAP-Rule" id="MF_00185"/>
    </source>
</evidence>
<dbReference type="Proteomes" id="UP000004931">
    <property type="component" value="Unassembled WGS sequence"/>
</dbReference>
<name>A0Y805_9GAMM</name>
<dbReference type="EC" id="2.5.1.75" evidence="10"/>
<accession>A0Y805</accession>
<dbReference type="eggNOG" id="COG0324">
    <property type="taxonomic scope" value="Bacteria"/>
</dbReference>
<dbReference type="PANTHER" id="PTHR11088">
    <property type="entry name" value="TRNA DIMETHYLALLYLTRANSFERASE"/>
    <property type="match status" value="1"/>
</dbReference>
<protein>
    <recommendedName>
        <fullName evidence="10">tRNA dimethylallyltransferase</fullName>
        <ecNumber evidence="10">2.5.1.75</ecNumber>
    </recommendedName>
    <alternativeName>
        <fullName evidence="10">Dimethylallyl diphosphate:tRNA dimethylallyltransferase</fullName>
        <shortName evidence="10">DMAPP:tRNA dimethylallyltransferase</shortName>
        <shortName evidence="10">DMATase</shortName>
    </alternativeName>
    <alternativeName>
        <fullName evidence="10">Isopentenyl-diphosphate:tRNA isopentenyltransferase</fullName>
        <shortName evidence="10">IPP transferase</shortName>
        <shortName evidence="10">IPPT</shortName>
        <shortName evidence="10">IPTase</shortName>
    </alternativeName>
</protein>
<gene>
    <name evidence="10" type="primary">miaA</name>
    <name evidence="14" type="ORF">GP2143_13426</name>
</gene>
<comment type="similarity">
    <text evidence="3 10 13">Belongs to the IPP transferase family.</text>
</comment>
<comment type="catalytic activity">
    <reaction evidence="9 10 11">
        <text>adenosine(37) in tRNA + dimethylallyl diphosphate = N(6)-dimethylallyladenosine(37) in tRNA + diphosphate</text>
        <dbReference type="Rhea" id="RHEA:26482"/>
        <dbReference type="Rhea" id="RHEA-COMP:10162"/>
        <dbReference type="Rhea" id="RHEA-COMP:10375"/>
        <dbReference type="ChEBI" id="CHEBI:33019"/>
        <dbReference type="ChEBI" id="CHEBI:57623"/>
        <dbReference type="ChEBI" id="CHEBI:74411"/>
        <dbReference type="ChEBI" id="CHEBI:74415"/>
        <dbReference type="EC" id="2.5.1.75"/>
    </reaction>
</comment>
<dbReference type="AlphaFoldDB" id="A0Y805"/>
<dbReference type="GO" id="GO:0052381">
    <property type="term" value="F:tRNA dimethylallyltransferase activity"/>
    <property type="evidence" value="ECO:0007669"/>
    <property type="project" value="UniProtKB-UniRule"/>
</dbReference>
<dbReference type="STRING" id="247633.GP2143_13426"/>
<comment type="caution">
    <text evidence="14">The sequence shown here is derived from an EMBL/GenBank/DDBJ whole genome shotgun (WGS) entry which is preliminary data.</text>
</comment>
<keyword evidence="8 10" id="KW-0460">Magnesium</keyword>
<keyword evidence="6 10" id="KW-0547">Nucleotide-binding</keyword>
<evidence type="ECO:0000313" key="14">
    <source>
        <dbReference type="EMBL" id="EAW32259.1"/>
    </source>
</evidence>
<comment type="caution">
    <text evidence="10">Lacks conserved residue(s) required for the propagation of feature annotation.</text>
</comment>
<dbReference type="InterPro" id="IPR027417">
    <property type="entry name" value="P-loop_NTPase"/>
</dbReference>
<evidence type="ECO:0000256" key="4">
    <source>
        <dbReference type="ARBA" id="ARBA00022679"/>
    </source>
</evidence>
<evidence type="ECO:0000256" key="8">
    <source>
        <dbReference type="ARBA" id="ARBA00022842"/>
    </source>
</evidence>
<evidence type="ECO:0000256" key="1">
    <source>
        <dbReference type="ARBA" id="ARBA00001946"/>
    </source>
</evidence>
<evidence type="ECO:0000256" key="11">
    <source>
        <dbReference type="RuleBase" id="RU003783"/>
    </source>
</evidence>
<evidence type="ECO:0000256" key="12">
    <source>
        <dbReference type="RuleBase" id="RU003784"/>
    </source>
</evidence>
<dbReference type="Pfam" id="PF01715">
    <property type="entry name" value="IPPT"/>
    <property type="match status" value="1"/>
</dbReference>
<reference evidence="14 15" key="1">
    <citation type="journal article" date="2010" name="J. Bacteriol.">
        <title>Genome sequence of the oligotrophic marine Gammaproteobacterium HTCC2143, isolated from the Oregon Coast.</title>
        <authorList>
            <person name="Oh H.M."/>
            <person name="Kang I."/>
            <person name="Ferriera S."/>
            <person name="Giovannoni S.J."/>
            <person name="Cho J.C."/>
        </authorList>
    </citation>
    <scope>NUCLEOTIDE SEQUENCE [LARGE SCALE GENOMIC DNA]</scope>
    <source>
        <strain evidence="14 15">HTCC2143</strain>
    </source>
</reference>
<feature type="region of interest" description="Interaction with substrate tRNA" evidence="10">
    <location>
        <begin position="45"/>
        <end position="48"/>
    </location>
</feature>
<evidence type="ECO:0000256" key="2">
    <source>
        <dbReference type="ARBA" id="ARBA00003213"/>
    </source>
</evidence>
<dbReference type="Gene3D" id="1.10.20.140">
    <property type="match status" value="1"/>
</dbReference>
<dbReference type="HAMAP" id="MF_00185">
    <property type="entry name" value="IPP_trans"/>
    <property type="match status" value="1"/>
</dbReference>
<evidence type="ECO:0000256" key="7">
    <source>
        <dbReference type="ARBA" id="ARBA00022840"/>
    </source>
</evidence>
<dbReference type="InterPro" id="IPR018022">
    <property type="entry name" value="IPT"/>
</dbReference>
<comment type="subunit">
    <text evidence="10">Monomer.</text>
</comment>
<feature type="region of interest" description="Interaction with substrate tRNA" evidence="10">
    <location>
        <begin position="169"/>
        <end position="173"/>
    </location>
</feature>
<dbReference type="NCBIfam" id="TIGR00174">
    <property type="entry name" value="miaA"/>
    <property type="match status" value="1"/>
</dbReference>
<comment type="function">
    <text evidence="2 10 12">Catalyzes the transfer of a dimethylallyl group onto the adenine at position 37 in tRNAs that read codons beginning with uridine, leading to the formation of N6-(dimethylallyl)adenosine (i(6)A).</text>
</comment>
<evidence type="ECO:0000256" key="13">
    <source>
        <dbReference type="RuleBase" id="RU003785"/>
    </source>
</evidence>
<feature type="binding site" evidence="10">
    <location>
        <begin position="22"/>
        <end position="27"/>
    </location>
    <ligand>
        <name>substrate</name>
    </ligand>
</feature>
<dbReference type="OrthoDB" id="9776390at2"/>
<evidence type="ECO:0000256" key="9">
    <source>
        <dbReference type="ARBA" id="ARBA00049563"/>
    </source>
</evidence>
<dbReference type="PANTHER" id="PTHR11088:SF60">
    <property type="entry name" value="TRNA DIMETHYLALLYLTRANSFERASE"/>
    <property type="match status" value="1"/>
</dbReference>
<feature type="site" description="Interaction with substrate tRNA" evidence="10">
    <location>
        <position position="111"/>
    </location>
</feature>
<comment type="cofactor">
    <cofactor evidence="1 10">
        <name>Mg(2+)</name>
        <dbReference type="ChEBI" id="CHEBI:18420"/>
    </cofactor>
</comment>
<dbReference type="Gene3D" id="3.40.50.300">
    <property type="entry name" value="P-loop containing nucleotide triphosphate hydrolases"/>
    <property type="match status" value="1"/>
</dbReference>
<evidence type="ECO:0000313" key="15">
    <source>
        <dbReference type="Proteomes" id="UP000004931"/>
    </source>
</evidence>
<keyword evidence="5 10" id="KW-0819">tRNA processing</keyword>
<keyword evidence="15" id="KW-1185">Reference proteome</keyword>
<sequence length="343" mass="38598">MSLDFRVSDVSLPPAIFIMGPTASGKTDLAIQLCQHLPCEIISVDSALIYRGMNIGSAKPSAAELSVAPHHLINIRSPEDTYSAGEFRTDALVAMAEISARGNIPLLVGGTMLYFKALLEGIAKTPAVEPEIRRQIEREALEFGWPFLHSQLALVDCESAARIHPNHSQRIERALAVYRSSGTTLTEFHRRQQEGKQSSSDDCPYDVVQLAIAPADRKVLHRRIEKRFHSMIEHEFIDEVISLRAEYSLHEDLPSMRAVGYRQVWQYLAGELGHEEMIERGIIATRQLAKRQFTWLNGWKDVHWLYTLENGLLDSSTENAFGGLAPRELALHFLQRFTPKSTN</sequence>
<evidence type="ECO:0000256" key="3">
    <source>
        <dbReference type="ARBA" id="ARBA00005842"/>
    </source>
</evidence>
<organism evidence="14 15">
    <name type="scientific">marine gamma proteobacterium HTCC2143</name>
    <dbReference type="NCBI Taxonomy" id="247633"/>
    <lineage>
        <taxon>Bacteria</taxon>
        <taxon>Pseudomonadati</taxon>
        <taxon>Pseudomonadota</taxon>
        <taxon>Gammaproteobacteria</taxon>
        <taxon>Cellvibrionales</taxon>
        <taxon>Spongiibacteraceae</taxon>
        <taxon>BD1-7 clade</taxon>
    </lineage>
</organism>
<keyword evidence="7 10" id="KW-0067">ATP-binding</keyword>
<dbReference type="SUPFAM" id="SSF52540">
    <property type="entry name" value="P-loop containing nucleoside triphosphate hydrolases"/>
    <property type="match status" value="2"/>
</dbReference>
<evidence type="ECO:0000256" key="6">
    <source>
        <dbReference type="ARBA" id="ARBA00022741"/>
    </source>
</evidence>
<proteinExistence type="inferred from homology"/>
<evidence type="ECO:0000256" key="5">
    <source>
        <dbReference type="ARBA" id="ARBA00022694"/>
    </source>
</evidence>
<feature type="binding site" evidence="10">
    <location>
        <begin position="20"/>
        <end position="27"/>
    </location>
    <ligand>
        <name>ATP</name>
        <dbReference type="ChEBI" id="CHEBI:30616"/>
    </ligand>
</feature>
<keyword evidence="4 10" id="KW-0808">Transferase</keyword>
<feature type="site" description="Interaction with substrate tRNA" evidence="10">
    <location>
        <position position="133"/>
    </location>
</feature>